<dbReference type="NCBIfam" id="NF001638">
    <property type="entry name" value="PRK00418.1"/>
    <property type="match status" value="1"/>
</dbReference>
<dbReference type="Pfam" id="PF03884">
    <property type="entry name" value="YacG"/>
    <property type="match status" value="1"/>
</dbReference>
<dbReference type="GO" id="GO:0008270">
    <property type="term" value="F:zinc ion binding"/>
    <property type="evidence" value="ECO:0007669"/>
    <property type="project" value="UniProtKB-UniRule"/>
</dbReference>
<dbReference type="PANTHER" id="PTHR36150">
    <property type="entry name" value="DNA GYRASE INHIBITOR YACG"/>
    <property type="match status" value="1"/>
</dbReference>
<gene>
    <name evidence="3" type="primary">yacG</name>
    <name evidence="4" type="ORF">DPV98_00350</name>
</gene>
<feature type="binding site" evidence="3">
    <location>
        <position position="31"/>
    </location>
    <ligand>
        <name>Zn(2+)</name>
        <dbReference type="ChEBI" id="CHEBI:29105"/>
    </ligand>
</feature>
<keyword evidence="2 3" id="KW-0862">Zinc</keyword>
<dbReference type="GO" id="GO:0008657">
    <property type="term" value="F:DNA topoisomerase type II (double strand cut, ATP-hydrolyzing) inhibitor activity"/>
    <property type="evidence" value="ECO:0007669"/>
    <property type="project" value="UniProtKB-UniRule"/>
</dbReference>
<accession>A0A369ZKY0</accession>
<evidence type="ECO:0000256" key="1">
    <source>
        <dbReference type="ARBA" id="ARBA00022723"/>
    </source>
</evidence>
<dbReference type="SUPFAM" id="SSF57716">
    <property type="entry name" value="Glucocorticoid receptor-like (DNA-binding domain)"/>
    <property type="match status" value="1"/>
</dbReference>
<comment type="similarity">
    <text evidence="3">Belongs to the DNA gyrase inhibitor YacG family.</text>
</comment>
<evidence type="ECO:0000256" key="2">
    <source>
        <dbReference type="ARBA" id="ARBA00022833"/>
    </source>
</evidence>
<dbReference type="RefSeq" id="WP_040216587.1">
    <property type="nucleotide sequence ID" value="NZ_CAUPAH010000013.1"/>
</dbReference>
<protein>
    <recommendedName>
        <fullName evidence="3">DNA gyrase inhibitor YacG</fullName>
    </recommendedName>
</protein>
<dbReference type="InterPro" id="IPR005584">
    <property type="entry name" value="DNA_gyrase_inhibitor_YacG"/>
</dbReference>
<feature type="binding site" evidence="3">
    <location>
        <position position="11"/>
    </location>
    <ligand>
        <name>Zn(2+)</name>
        <dbReference type="ChEBI" id="CHEBI:29105"/>
    </ligand>
</feature>
<evidence type="ECO:0000313" key="4">
    <source>
        <dbReference type="EMBL" id="RDF05763.1"/>
    </source>
</evidence>
<reference evidence="4 5" key="1">
    <citation type="submission" date="2018-05" db="EMBL/GenBank/DDBJ databases">
        <title>Draft Genome Sequences for a Diverse set of 7 Haemophilus Species.</title>
        <authorList>
            <person name="Nichols M."/>
            <person name="Topaz N."/>
            <person name="Wang X."/>
            <person name="Wang X."/>
            <person name="Boxrud D."/>
        </authorList>
    </citation>
    <scope>NUCLEOTIDE SEQUENCE [LARGE SCALE GENOMIC DNA]</scope>
    <source>
        <strain evidence="4 5">C2010039593</strain>
    </source>
</reference>
<dbReference type="GO" id="GO:0006355">
    <property type="term" value="P:regulation of DNA-templated transcription"/>
    <property type="evidence" value="ECO:0007669"/>
    <property type="project" value="InterPro"/>
</dbReference>
<feature type="binding site" evidence="3">
    <location>
        <position position="8"/>
    </location>
    <ligand>
        <name>Zn(2+)</name>
        <dbReference type="ChEBI" id="CHEBI:29105"/>
    </ligand>
</feature>
<name>A0A369ZKY0_HAEPH</name>
<dbReference type="STRING" id="735.B0185_00400"/>
<dbReference type="AlphaFoldDB" id="A0A369ZKY0"/>
<evidence type="ECO:0000256" key="3">
    <source>
        <dbReference type="HAMAP-Rule" id="MF_00649"/>
    </source>
</evidence>
<comment type="cofactor">
    <cofactor evidence="3">
        <name>Zn(2+)</name>
        <dbReference type="ChEBI" id="CHEBI:29105"/>
    </cofactor>
    <text evidence="3">Binds 1 zinc ion.</text>
</comment>
<comment type="function">
    <text evidence="3">Inhibits all the catalytic activities of DNA gyrase by preventing its interaction with DNA. Acts by binding directly to the C-terminal domain of GyrB, which probably disrupts DNA binding by the gyrase.</text>
</comment>
<evidence type="ECO:0000313" key="5">
    <source>
        <dbReference type="Proteomes" id="UP000253999"/>
    </source>
</evidence>
<comment type="caution">
    <text evidence="4">The sequence shown here is derived from an EMBL/GenBank/DDBJ whole genome shotgun (WGS) entry which is preliminary data.</text>
</comment>
<dbReference type="Gene3D" id="3.30.50.10">
    <property type="entry name" value="Erythroid Transcription Factor GATA-1, subunit A"/>
    <property type="match status" value="1"/>
</dbReference>
<dbReference type="EMBL" id="QEQD01000001">
    <property type="protein sequence ID" value="RDF05763.1"/>
    <property type="molecule type" value="Genomic_DNA"/>
</dbReference>
<dbReference type="InterPro" id="IPR013088">
    <property type="entry name" value="Znf_NHR/GATA"/>
</dbReference>
<feature type="binding site" evidence="3">
    <location>
        <position position="27"/>
    </location>
    <ligand>
        <name>Zn(2+)</name>
        <dbReference type="ChEBI" id="CHEBI:29105"/>
    </ligand>
</feature>
<organism evidence="4 5">
    <name type="scientific">Haemophilus parahaemolyticus</name>
    <dbReference type="NCBI Taxonomy" id="735"/>
    <lineage>
        <taxon>Bacteria</taxon>
        <taxon>Pseudomonadati</taxon>
        <taxon>Pseudomonadota</taxon>
        <taxon>Gammaproteobacteria</taxon>
        <taxon>Pasteurellales</taxon>
        <taxon>Pasteurellaceae</taxon>
        <taxon>Haemophilus</taxon>
    </lineage>
</organism>
<proteinExistence type="inferred from homology"/>
<comment type="subunit">
    <text evidence="3">Interacts with GyrB.</text>
</comment>
<sequence length="61" mass="7358">MSELVVECPTCQKKVEWKAENKYRPFCSERCKLIDFGEWANEEKRIVGVEYDMFSEDLEKY</sequence>
<dbReference type="HAMAP" id="MF_00649">
    <property type="entry name" value="DNA_gyrase_inhibitor_YacG"/>
    <property type="match status" value="1"/>
</dbReference>
<dbReference type="Proteomes" id="UP000253999">
    <property type="component" value="Unassembled WGS sequence"/>
</dbReference>
<keyword evidence="1 3" id="KW-0479">Metal-binding</keyword>
<dbReference type="PANTHER" id="PTHR36150:SF1">
    <property type="entry name" value="DNA GYRASE INHIBITOR YACG"/>
    <property type="match status" value="1"/>
</dbReference>